<sequence length="407" mass="45552">MQKKFIFISHNFFSSHFHSMLKNSILFTPQRIGPIVVPNRFIRSPISWCDADADGLPSQIELKHMVDLARGRVGLIIPGFMYPYKVGRVFIGQTGMSSPAHASAWQKTVDDIHYYGSKVIFQIAAGGIACDPNSIGGPELVSGPSANIFGRKNRELSKIEIDMIVESYINSAVHAASVGVDGVMIHYAHGYLLSQFASPASNQRKDEYGGSIENRARIIRRIADGIREAVGDKFAIIAKCNGHDCLENGITPEICAETINEVKKSKIDLFEISTGFLNAINMSRGEKRPINPRNHNEVLKQNYDMFWTQPEYEKYKEGYTVDYAKVVRNRNPDVKLAIVGGHRSFDKMEELVIRGRCEMVSLARPLIRDPFLVDKFYSGKLKVAECLSCNQCFLKPPGKPVSCQFPK</sequence>
<organism evidence="4 5">
    <name type="scientific">Tritrichomonas foetus</name>
    <dbReference type="NCBI Taxonomy" id="1144522"/>
    <lineage>
        <taxon>Eukaryota</taxon>
        <taxon>Metamonada</taxon>
        <taxon>Parabasalia</taxon>
        <taxon>Tritrichomonadida</taxon>
        <taxon>Tritrichomonadidae</taxon>
        <taxon>Tritrichomonas</taxon>
    </lineage>
</organism>
<evidence type="ECO:0000313" key="5">
    <source>
        <dbReference type="Proteomes" id="UP000179807"/>
    </source>
</evidence>
<dbReference type="InterPro" id="IPR001155">
    <property type="entry name" value="OxRdtase_FMN_N"/>
</dbReference>
<name>A0A1J4JQT7_9EUKA</name>
<dbReference type="CDD" id="cd02803">
    <property type="entry name" value="OYE_like_FMN_family"/>
    <property type="match status" value="1"/>
</dbReference>
<keyword evidence="1" id="KW-0285">Flavoprotein</keyword>
<dbReference type="PANTHER" id="PTHR43656">
    <property type="entry name" value="BINDING OXIDOREDUCTASE, PUTATIVE (AFU_ORTHOLOGUE AFUA_2G08260)-RELATED"/>
    <property type="match status" value="1"/>
</dbReference>
<gene>
    <name evidence="4" type="ORF">TRFO_33873</name>
</gene>
<dbReference type="OrthoDB" id="276546at2759"/>
<evidence type="ECO:0000313" key="4">
    <source>
        <dbReference type="EMBL" id="OHS99612.1"/>
    </source>
</evidence>
<dbReference type="VEuPathDB" id="TrichDB:TRFO_33873"/>
<proteinExistence type="predicted"/>
<dbReference type="GO" id="GO:0010181">
    <property type="term" value="F:FMN binding"/>
    <property type="evidence" value="ECO:0007669"/>
    <property type="project" value="InterPro"/>
</dbReference>
<accession>A0A1J4JQT7</accession>
<keyword evidence="2" id="KW-0560">Oxidoreductase</keyword>
<dbReference type="SUPFAM" id="SSF51395">
    <property type="entry name" value="FMN-linked oxidoreductases"/>
    <property type="match status" value="1"/>
</dbReference>
<dbReference type="Gene3D" id="3.20.20.70">
    <property type="entry name" value="Aldolase class I"/>
    <property type="match status" value="1"/>
</dbReference>
<dbReference type="InterPro" id="IPR013785">
    <property type="entry name" value="Aldolase_TIM"/>
</dbReference>
<dbReference type="Proteomes" id="UP000179807">
    <property type="component" value="Unassembled WGS sequence"/>
</dbReference>
<dbReference type="RefSeq" id="XP_068352749.1">
    <property type="nucleotide sequence ID" value="XM_068509331.1"/>
</dbReference>
<protein>
    <submittedName>
        <fullName evidence="4">Oxidoreductase, FAD/FMN-binding family protein</fullName>
    </submittedName>
</protein>
<evidence type="ECO:0000256" key="1">
    <source>
        <dbReference type="ARBA" id="ARBA00022630"/>
    </source>
</evidence>
<reference evidence="4" key="1">
    <citation type="submission" date="2016-10" db="EMBL/GenBank/DDBJ databases">
        <authorList>
            <person name="Benchimol M."/>
            <person name="Almeida L.G."/>
            <person name="Vasconcelos A.T."/>
            <person name="Perreira-Neves A."/>
            <person name="Rosa I.A."/>
            <person name="Tasca T."/>
            <person name="Bogo M.R."/>
            <person name="de Souza W."/>
        </authorList>
    </citation>
    <scope>NUCLEOTIDE SEQUENCE [LARGE SCALE GENOMIC DNA]</scope>
    <source>
        <strain evidence="4">K</strain>
    </source>
</reference>
<dbReference type="GeneID" id="94844035"/>
<dbReference type="GO" id="GO:0016491">
    <property type="term" value="F:oxidoreductase activity"/>
    <property type="evidence" value="ECO:0007669"/>
    <property type="project" value="UniProtKB-KW"/>
</dbReference>
<dbReference type="AlphaFoldDB" id="A0A1J4JQT7"/>
<feature type="domain" description="NADH:flavin oxidoreductase/NADH oxidase N-terminal" evidence="3">
    <location>
        <begin position="26"/>
        <end position="379"/>
    </location>
</feature>
<dbReference type="EMBL" id="MLAK01000995">
    <property type="protein sequence ID" value="OHS99612.1"/>
    <property type="molecule type" value="Genomic_DNA"/>
</dbReference>
<evidence type="ECO:0000256" key="2">
    <source>
        <dbReference type="ARBA" id="ARBA00023002"/>
    </source>
</evidence>
<dbReference type="PANTHER" id="PTHR43656:SF2">
    <property type="entry name" value="BINDING OXIDOREDUCTASE, PUTATIVE (AFU_ORTHOLOGUE AFUA_2G08260)-RELATED"/>
    <property type="match status" value="1"/>
</dbReference>
<comment type="caution">
    <text evidence="4">The sequence shown here is derived from an EMBL/GenBank/DDBJ whole genome shotgun (WGS) entry which is preliminary data.</text>
</comment>
<dbReference type="InterPro" id="IPR051799">
    <property type="entry name" value="NADH_flavin_oxidoreductase"/>
</dbReference>
<evidence type="ECO:0000259" key="3">
    <source>
        <dbReference type="Pfam" id="PF00724"/>
    </source>
</evidence>
<keyword evidence="5" id="KW-1185">Reference proteome</keyword>
<dbReference type="Pfam" id="PF00724">
    <property type="entry name" value="Oxidored_FMN"/>
    <property type="match status" value="1"/>
</dbReference>